<gene>
    <name evidence="2" type="ORF">M3M28_01140</name>
</gene>
<name>A0ABY4N1I9_9MICO</name>
<protein>
    <submittedName>
        <fullName evidence="2">DUF3558 domain-containing protein</fullName>
    </submittedName>
</protein>
<proteinExistence type="predicted"/>
<accession>A0ABY4N1I9</accession>
<sequence length="200" mass="21369">MRGKLVPESDATACWSGEDEGMEPRPFSFLSPRRSRLAGIAAFAGAALSLSGCSVQEVTHTVNGEDVSDAERPLAADEIDACTALSDETLEALGLAELEPVELTAADAPGCDWSGINDYTTPSLVLWVTEPETPSEDDEIVTIDGVDVNVWSIAGNSGRYVAYFDDVTLSVNYLGAELDIDAHDALELAMRDVLEHYGRS</sequence>
<feature type="region of interest" description="Disordered" evidence="1">
    <location>
        <begin position="1"/>
        <end position="21"/>
    </location>
</feature>
<organism evidence="2">
    <name type="scientific">Gulosibacter sediminis</name>
    <dbReference type="NCBI Taxonomy" id="1729695"/>
    <lineage>
        <taxon>Bacteria</taxon>
        <taxon>Bacillati</taxon>
        <taxon>Actinomycetota</taxon>
        <taxon>Actinomycetes</taxon>
        <taxon>Micrococcales</taxon>
        <taxon>Microbacteriaceae</taxon>
        <taxon>Gulosibacter</taxon>
    </lineage>
</organism>
<dbReference type="EMBL" id="CP097160">
    <property type="protein sequence ID" value="UQN15103.1"/>
    <property type="molecule type" value="Genomic_DNA"/>
</dbReference>
<evidence type="ECO:0000313" key="2">
    <source>
        <dbReference type="EMBL" id="UQN15103.1"/>
    </source>
</evidence>
<reference evidence="2" key="1">
    <citation type="submission" date="2022-05" db="EMBL/GenBank/DDBJ databases">
        <title>Complete genome sequence of toluene-degrading Gulosibacter sediminis strain ACHW.36C.</title>
        <authorList>
            <person name="Wai A.C."/>
            <person name="Lai G.K."/>
            <person name="Griffin S.D."/>
            <person name="Leung F.C."/>
        </authorList>
    </citation>
    <scope>NUCLEOTIDE SEQUENCE [LARGE SCALE GENOMIC DNA]</scope>
    <source>
        <strain evidence="2">ACHW.36C</strain>
    </source>
</reference>
<evidence type="ECO:0000256" key="1">
    <source>
        <dbReference type="SAM" id="MobiDB-lite"/>
    </source>
</evidence>